<evidence type="ECO:0000313" key="7">
    <source>
        <dbReference type="EMBL" id="MDQ7251165.1"/>
    </source>
</evidence>
<comment type="caution">
    <text evidence="7">The sequence shown here is derived from an EMBL/GenBank/DDBJ whole genome shotgun (WGS) entry which is preliminary data.</text>
</comment>
<keyword evidence="4" id="KW-0804">Transcription</keyword>
<organism evidence="7 8">
    <name type="scientific">Dongia sedimenti</name>
    <dbReference type="NCBI Taxonomy" id="3064282"/>
    <lineage>
        <taxon>Bacteria</taxon>
        <taxon>Pseudomonadati</taxon>
        <taxon>Pseudomonadota</taxon>
        <taxon>Alphaproteobacteria</taxon>
        <taxon>Rhodospirillales</taxon>
        <taxon>Dongiaceae</taxon>
        <taxon>Dongia</taxon>
    </lineage>
</organism>
<accession>A0ABU0YTX4</accession>
<evidence type="ECO:0000313" key="8">
    <source>
        <dbReference type="Proteomes" id="UP001230156"/>
    </source>
</evidence>
<keyword evidence="2" id="KW-0805">Transcription regulation</keyword>
<dbReference type="Proteomes" id="UP001230156">
    <property type="component" value="Unassembled WGS sequence"/>
</dbReference>
<proteinExistence type="inferred from homology"/>
<dbReference type="PANTHER" id="PTHR43133">
    <property type="entry name" value="RNA POLYMERASE ECF-TYPE SIGMA FACTO"/>
    <property type="match status" value="1"/>
</dbReference>
<evidence type="ECO:0000256" key="2">
    <source>
        <dbReference type="ARBA" id="ARBA00023015"/>
    </source>
</evidence>
<comment type="similarity">
    <text evidence="1">Belongs to the sigma-70 factor family. ECF subfamily.</text>
</comment>
<reference evidence="8" key="1">
    <citation type="submission" date="2023-08" db="EMBL/GenBank/DDBJ databases">
        <title>Rhodospirillaceae gen. nov., a novel taxon isolated from the Yangtze River Yuezi River estuary sludge.</title>
        <authorList>
            <person name="Ruan L."/>
        </authorList>
    </citation>
    <scope>NUCLEOTIDE SEQUENCE [LARGE SCALE GENOMIC DNA]</scope>
    <source>
        <strain evidence="8">R-7</strain>
    </source>
</reference>
<keyword evidence="8" id="KW-1185">Reference proteome</keyword>
<dbReference type="InterPro" id="IPR013324">
    <property type="entry name" value="RNA_pol_sigma_r3/r4-like"/>
</dbReference>
<dbReference type="EMBL" id="JAUYVI010000009">
    <property type="protein sequence ID" value="MDQ7251165.1"/>
    <property type="molecule type" value="Genomic_DNA"/>
</dbReference>
<evidence type="ECO:0000256" key="4">
    <source>
        <dbReference type="ARBA" id="ARBA00023163"/>
    </source>
</evidence>
<dbReference type="InterPro" id="IPR013249">
    <property type="entry name" value="RNA_pol_sigma70_r4_t2"/>
</dbReference>
<dbReference type="Gene3D" id="1.10.1740.10">
    <property type="match status" value="1"/>
</dbReference>
<feature type="domain" description="RNA polymerase sigma-70 region 2" evidence="5">
    <location>
        <begin position="9"/>
        <end position="70"/>
    </location>
</feature>
<dbReference type="Pfam" id="PF08281">
    <property type="entry name" value="Sigma70_r4_2"/>
    <property type="match status" value="1"/>
</dbReference>
<dbReference type="SUPFAM" id="SSF88659">
    <property type="entry name" value="Sigma3 and sigma4 domains of RNA polymerase sigma factors"/>
    <property type="match status" value="1"/>
</dbReference>
<dbReference type="RefSeq" id="WP_379961372.1">
    <property type="nucleotide sequence ID" value="NZ_JAUYVI010000009.1"/>
</dbReference>
<dbReference type="InterPro" id="IPR039425">
    <property type="entry name" value="RNA_pol_sigma-70-like"/>
</dbReference>
<dbReference type="InterPro" id="IPR013325">
    <property type="entry name" value="RNA_pol_sigma_r2"/>
</dbReference>
<evidence type="ECO:0000256" key="1">
    <source>
        <dbReference type="ARBA" id="ARBA00010641"/>
    </source>
</evidence>
<dbReference type="Gene3D" id="1.10.10.10">
    <property type="entry name" value="Winged helix-like DNA-binding domain superfamily/Winged helix DNA-binding domain"/>
    <property type="match status" value="1"/>
</dbReference>
<dbReference type="PANTHER" id="PTHR43133:SF25">
    <property type="entry name" value="RNA POLYMERASE SIGMA FACTOR RFAY-RELATED"/>
    <property type="match status" value="1"/>
</dbReference>
<protein>
    <submittedName>
        <fullName evidence="7">Sigma-70 family RNA polymerase sigma factor</fullName>
    </submittedName>
</protein>
<dbReference type="InterPro" id="IPR007627">
    <property type="entry name" value="RNA_pol_sigma70_r2"/>
</dbReference>
<dbReference type="CDD" id="cd06171">
    <property type="entry name" value="Sigma70_r4"/>
    <property type="match status" value="1"/>
</dbReference>
<gene>
    <name evidence="7" type="ORF">Q8A70_25990</name>
</gene>
<evidence type="ECO:0000259" key="6">
    <source>
        <dbReference type="Pfam" id="PF08281"/>
    </source>
</evidence>
<feature type="domain" description="RNA polymerase sigma factor 70 region 4 type 2" evidence="6">
    <location>
        <begin position="101"/>
        <end position="149"/>
    </location>
</feature>
<dbReference type="InterPro" id="IPR014284">
    <property type="entry name" value="RNA_pol_sigma-70_dom"/>
</dbReference>
<sequence>MRTALLESVPHLRAFARSLTRNRDQADDLVNDTIVRAIAASNQFTPGTNFRAWVFTILRNLFYNQGRRGKARFSSIDDLNVDEPSESATQEASLEFCDFRRAFWQLPEHHREALILVGASGLNYEDAARICGCQVGTMKSRVSRARAELRRMIDDDAIVAKRGDTKPITGKDPFDLIQTRAAQIRAK</sequence>
<evidence type="ECO:0000259" key="5">
    <source>
        <dbReference type="Pfam" id="PF04542"/>
    </source>
</evidence>
<dbReference type="Pfam" id="PF04542">
    <property type="entry name" value="Sigma70_r2"/>
    <property type="match status" value="1"/>
</dbReference>
<dbReference type="SUPFAM" id="SSF88946">
    <property type="entry name" value="Sigma2 domain of RNA polymerase sigma factors"/>
    <property type="match status" value="1"/>
</dbReference>
<dbReference type="NCBIfam" id="TIGR02937">
    <property type="entry name" value="sigma70-ECF"/>
    <property type="match status" value="1"/>
</dbReference>
<keyword evidence="3" id="KW-0731">Sigma factor</keyword>
<dbReference type="InterPro" id="IPR036388">
    <property type="entry name" value="WH-like_DNA-bd_sf"/>
</dbReference>
<evidence type="ECO:0000256" key="3">
    <source>
        <dbReference type="ARBA" id="ARBA00023082"/>
    </source>
</evidence>
<name>A0ABU0YTX4_9PROT</name>